<dbReference type="STRING" id="1121025.SAMN02745249_01567"/>
<reference evidence="2" key="1">
    <citation type="submission" date="2016-11" db="EMBL/GenBank/DDBJ databases">
        <authorList>
            <person name="Varghese N."/>
            <person name="Submissions S."/>
        </authorList>
    </citation>
    <scope>NUCLEOTIDE SEQUENCE [LARGE SCALE GENOMIC DNA]</scope>
    <source>
        <strain evidence="2">DSM 15692</strain>
    </source>
</reference>
<organism evidence="1 2">
    <name type="scientific">Atopostipes suicloacalis DSM 15692</name>
    <dbReference type="NCBI Taxonomy" id="1121025"/>
    <lineage>
        <taxon>Bacteria</taxon>
        <taxon>Bacillati</taxon>
        <taxon>Bacillota</taxon>
        <taxon>Bacilli</taxon>
        <taxon>Lactobacillales</taxon>
        <taxon>Carnobacteriaceae</taxon>
        <taxon>Atopostipes</taxon>
    </lineage>
</organism>
<dbReference type="Proteomes" id="UP000184128">
    <property type="component" value="Unassembled WGS sequence"/>
</dbReference>
<dbReference type="Pfam" id="PF16264">
    <property type="entry name" value="SatD"/>
    <property type="match status" value="1"/>
</dbReference>
<proteinExistence type="predicted"/>
<accession>A0A1M4XYL9</accession>
<keyword evidence="2" id="KW-1185">Reference proteome</keyword>
<evidence type="ECO:0000313" key="1">
    <source>
        <dbReference type="EMBL" id="SHE98528.1"/>
    </source>
</evidence>
<dbReference type="AlphaFoldDB" id="A0A1M4XYL9"/>
<protein>
    <submittedName>
        <fullName evidence="1">SatD family (SatD)</fullName>
    </submittedName>
</protein>
<name>A0A1M4XYL9_9LACT</name>
<gene>
    <name evidence="1" type="ORF">SAMN02745249_01567</name>
</gene>
<dbReference type="RefSeq" id="WP_073298304.1">
    <property type="nucleotide sequence ID" value="NZ_FQUF01000024.1"/>
</dbReference>
<dbReference type="InterPro" id="IPR032580">
    <property type="entry name" value="SatD"/>
</dbReference>
<sequence length="223" mass="25850">MTKQEYIAVIGDIYDSRLLENREEVQRKLLDVLETINKKYQEEWVSKCSISMGDSFQGLLKMSSPFMQIIFDVELELFPVEFRFGIGIGEITTAIDPLNSQLNDGPAYHHARQAIEIIEKSEQQYATRKTNIYLSDQRERKEVELINAIFALNTAIKSKWSNRQTEIIKTYLNNHENQYKTAHVLDIGQSSVSKALKSTDFFAFKSSMEDLQTYINEMDGERE</sequence>
<evidence type="ECO:0000313" key="2">
    <source>
        <dbReference type="Proteomes" id="UP000184128"/>
    </source>
</evidence>
<dbReference type="EMBL" id="FQUF01000024">
    <property type="protein sequence ID" value="SHE98528.1"/>
    <property type="molecule type" value="Genomic_DNA"/>
</dbReference>
<dbReference type="OrthoDB" id="3197351at2"/>